<keyword evidence="3" id="KW-1185">Reference proteome</keyword>
<feature type="compositionally biased region" description="Basic and acidic residues" evidence="1">
    <location>
        <begin position="16"/>
        <end position="46"/>
    </location>
</feature>
<gene>
    <name evidence="2" type="ORF">BGZ65_009660</name>
</gene>
<organism evidence="2 3">
    <name type="scientific">Modicella reniformis</name>
    <dbReference type="NCBI Taxonomy" id="1440133"/>
    <lineage>
        <taxon>Eukaryota</taxon>
        <taxon>Fungi</taxon>
        <taxon>Fungi incertae sedis</taxon>
        <taxon>Mucoromycota</taxon>
        <taxon>Mortierellomycotina</taxon>
        <taxon>Mortierellomycetes</taxon>
        <taxon>Mortierellales</taxon>
        <taxon>Mortierellaceae</taxon>
        <taxon>Modicella</taxon>
    </lineage>
</organism>
<comment type="caution">
    <text evidence="2">The sequence shown here is derived from an EMBL/GenBank/DDBJ whole genome shotgun (WGS) entry which is preliminary data.</text>
</comment>
<dbReference type="EMBL" id="JAAAHW010004630">
    <property type="protein sequence ID" value="KAF9972704.1"/>
    <property type="molecule type" value="Genomic_DNA"/>
</dbReference>
<feature type="region of interest" description="Disordered" evidence="1">
    <location>
        <begin position="1"/>
        <end position="86"/>
    </location>
</feature>
<feature type="compositionally biased region" description="Low complexity" evidence="1">
    <location>
        <begin position="69"/>
        <end position="78"/>
    </location>
</feature>
<reference evidence="2" key="1">
    <citation type="journal article" date="2020" name="Fungal Divers.">
        <title>Resolving the Mortierellaceae phylogeny through synthesis of multi-gene phylogenetics and phylogenomics.</title>
        <authorList>
            <person name="Vandepol N."/>
            <person name="Liber J."/>
            <person name="Desiro A."/>
            <person name="Na H."/>
            <person name="Kennedy M."/>
            <person name="Barry K."/>
            <person name="Grigoriev I.V."/>
            <person name="Miller A.N."/>
            <person name="O'Donnell K."/>
            <person name="Stajich J.E."/>
            <person name="Bonito G."/>
        </authorList>
    </citation>
    <scope>NUCLEOTIDE SEQUENCE</scope>
    <source>
        <strain evidence="2">MES-2147</strain>
    </source>
</reference>
<dbReference type="AlphaFoldDB" id="A0A9P6JGA4"/>
<protein>
    <submittedName>
        <fullName evidence="2">Uncharacterized protein</fullName>
    </submittedName>
</protein>
<sequence>MPQAEKSYSFPGCRLIHFEPWRKGSRSKDSRGDGPRNEGPGDKDTRSALIKGQFPSIAEQNMSEPKVDNNNNNNNNNNKMKMRIAV</sequence>
<name>A0A9P6JGA4_9FUNG</name>
<feature type="non-terminal residue" evidence="2">
    <location>
        <position position="86"/>
    </location>
</feature>
<evidence type="ECO:0000256" key="1">
    <source>
        <dbReference type="SAM" id="MobiDB-lite"/>
    </source>
</evidence>
<dbReference type="Proteomes" id="UP000749646">
    <property type="component" value="Unassembled WGS sequence"/>
</dbReference>
<accession>A0A9P6JGA4</accession>
<evidence type="ECO:0000313" key="3">
    <source>
        <dbReference type="Proteomes" id="UP000749646"/>
    </source>
</evidence>
<evidence type="ECO:0000313" key="2">
    <source>
        <dbReference type="EMBL" id="KAF9972704.1"/>
    </source>
</evidence>
<proteinExistence type="predicted"/>